<dbReference type="InterPro" id="IPR002467">
    <property type="entry name" value="Pept_M24A_MAP1"/>
</dbReference>
<dbReference type="CDD" id="cd01086">
    <property type="entry name" value="MetAP1"/>
    <property type="match status" value="1"/>
</dbReference>
<dbReference type="GO" id="GO:0004239">
    <property type="term" value="F:initiator methionyl aminopeptidase activity"/>
    <property type="evidence" value="ECO:0007669"/>
    <property type="project" value="UniProtKB-UniRule"/>
</dbReference>
<feature type="binding site" evidence="6">
    <location>
        <position position="201"/>
    </location>
    <ligand>
        <name>a divalent metal cation</name>
        <dbReference type="ChEBI" id="CHEBI:60240"/>
        <label>2</label>
        <note>catalytic</note>
    </ligand>
</feature>
<comment type="caution">
    <text evidence="9">The sequence shown here is derived from an EMBL/GenBank/DDBJ whole genome shotgun (WGS) entry which is preliminary data.</text>
</comment>
<evidence type="ECO:0000256" key="4">
    <source>
        <dbReference type="ARBA" id="ARBA00022723"/>
    </source>
</evidence>
<feature type="binding site" evidence="6">
    <location>
        <position position="77"/>
    </location>
    <ligand>
        <name>substrate</name>
    </ligand>
</feature>
<evidence type="ECO:0000259" key="8">
    <source>
        <dbReference type="Pfam" id="PF00557"/>
    </source>
</evidence>
<comment type="catalytic activity">
    <reaction evidence="6 7">
        <text>Release of N-terminal amino acids, preferentially methionine, from peptides and arylamides.</text>
        <dbReference type="EC" id="3.4.11.18"/>
    </reaction>
</comment>
<dbReference type="NCBIfam" id="TIGR00500">
    <property type="entry name" value="met_pdase_I"/>
    <property type="match status" value="1"/>
</dbReference>
<dbReference type="Proteomes" id="UP000028123">
    <property type="component" value="Unassembled WGS sequence"/>
</dbReference>
<reference evidence="9 10" key="1">
    <citation type="submission" date="2014-06" db="EMBL/GenBank/DDBJ databases">
        <title>Draft genome sequence of Paenibacillus sp. MSt1.</title>
        <authorList>
            <person name="Aw Y.K."/>
            <person name="Ong K.S."/>
            <person name="Gan H.M."/>
            <person name="Lee S.M."/>
        </authorList>
    </citation>
    <scope>NUCLEOTIDE SEQUENCE [LARGE SCALE GENOMIC DNA]</scope>
    <source>
        <strain evidence="9 10">MSt1</strain>
    </source>
</reference>
<dbReference type="InterPro" id="IPR000994">
    <property type="entry name" value="Pept_M24"/>
</dbReference>
<dbReference type="Pfam" id="PF00557">
    <property type="entry name" value="Peptidase_M24"/>
    <property type="match status" value="1"/>
</dbReference>
<dbReference type="GO" id="GO:0005829">
    <property type="term" value="C:cytosol"/>
    <property type="evidence" value="ECO:0007669"/>
    <property type="project" value="TreeGrafter"/>
</dbReference>
<dbReference type="Gene3D" id="3.90.230.10">
    <property type="entry name" value="Creatinase/methionine aminopeptidase superfamily"/>
    <property type="match status" value="1"/>
</dbReference>
<feature type="binding site" evidence="6">
    <location>
        <position position="232"/>
    </location>
    <ligand>
        <name>a divalent metal cation</name>
        <dbReference type="ChEBI" id="CHEBI:60240"/>
        <label>1</label>
    </ligand>
</feature>
<name>A0A081NTJ2_9BACL</name>
<evidence type="ECO:0000256" key="5">
    <source>
        <dbReference type="ARBA" id="ARBA00022801"/>
    </source>
</evidence>
<comment type="function">
    <text evidence="1 6">Removes the N-terminal methionine from nascent proteins. The N-terminal methionine is often cleaved when the second residue in the primary sequence is small and uncharged (Met-Ala-, Cys, Gly, Pro, Ser, Thr, or Val). Requires deformylation of the N(alpha)-formylated initiator methionine before it can be hydrolyzed.</text>
</comment>
<feature type="binding site" evidence="6">
    <location>
        <position position="168"/>
    </location>
    <ligand>
        <name>a divalent metal cation</name>
        <dbReference type="ChEBI" id="CHEBI:60240"/>
        <label>2</label>
        <note>catalytic</note>
    </ligand>
</feature>
<keyword evidence="2 6" id="KW-0031">Aminopeptidase</keyword>
<feature type="binding site" evidence="6">
    <location>
        <position position="232"/>
    </location>
    <ligand>
        <name>a divalent metal cation</name>
        <dbReference type="ChEBI" id="CHEBI:60240"/>
        <label>2</label>
        <note>catalytic</note>
    </ligand>
</feature>
<dbReference type="InterPro" id="IPR036005">
    <property type="entry name" value="Creatinase/aminopeptidase-like"/>
</dbReference>
<feature type="domain" description="Peptidase M24" evidence="8">
    <location>
        <begin position="11"/>
        <end position="239"/>
    </location>
</feature>
<keyword evidence="5 6" id="KW-0378">Hydrolase</keyword>
<dbReference type="HAMAP" id="MF_01974">
    <property type="entry name" value="MetAP_1"/>
    <property type="match status" value="1"/>
</dbReference>
<evidence type="ECO:0000256" key="1">
    <source>
        <dbReference type="ARBA" id="ARBA00002521"/>
    </source>
</evidence>
<dbReference type="GO" id="GO:0006508">
    <property type="term" value="P:proteolysis"/>
    <property type="evidence" value="ECO:0007669"/>
    <property type="project" value="UniProtKB-KW"/>
</dbReference>
<evidence type="ECO:0000313" key="9">
    <source>
        <dbReference type="EMBL" id="KEQ21765.1"/>
    </source>
</evidence>
<organism evidence="9 10">
    <name type="scientific">Paenibacillus tyrfis</name>
    <dbReference type="NCBI Taxonomy" id="1501230"/>
    <lineage>
        <taxon>Bacteria</taxon>
        <taxon>Bacillati</taxon>
        <taxon>Bacillota</taxon>
        <taxon>Bacilli</taxon>
        <taxon>Bacillales</taxon>
        <taxon>Paenibacillaceae</taxon>
        <taxon>Paenibacillus</taxon>
    </lineage>
</organism>
<keyword evidence="4 6" id="KW-0479">Metal-binding</keyword>
<dbReference type="PANTHER" id="PTHR43330:SF17">
    <property type="entry name" value="METHIONINE AMINOPEPTIDASE"/>
    <property type="match status" value="1"/>
</dbReference>
<feature type="binding site" evidence="6">
    <location>
        <position position="94"/>
    </location>
    <ligand>
        <name>a divalent metal cation</name>
        <dbReference type="ChEBI" id="CHEBI:60240"/>
        <label>1</label>
    </ligand>
</feature>
<accession>A0A081NTJ2</accession>
<comment type="similarity">
    <text evidence="6">Belongs to the peptidase M24A family. Methionine aminopeptidase type 1 subfamily.</text>
</comment>
<proteinExistence type="inferred from homology"/>
<keyword evidence="10" id="KW-1185">Reference proteome</keyword>
<dbReference type="eggNOG" id="COG0024">
    <property type="taxonomic scope" value="Bacteria"/>
</dbReference>
<dbReference type="PANTHER" id="PTHR43330">
    <property type="entry name" value="METHIONINE AMINOPEPTIDASE"/>
    <property type="match status" value="1"/>
</dbReference>
<dbReference type="OrthoDB" id="9802055at2"/>
<feature type="binding site" evidence="6">
    <location>
        <position position="105"/>
    </location>
    <ligand>
        <name>a divalent metal cation</name>
        <dbReference type="ChEBI" id="CHEBI:60240"/>
        <label>2</label>
        <note>catalytic</note>
    </ligand>
</feature>
<evidence type="ECO:0000256" key="7">
    <source>
        <dbReference type="RuleBase" id="RU003653"/>
    </source>
</evidence>
<dbReference type="EC" id="3.4.11.18" evidence="6 7"/>
<sequence length="252" mass="27440">MIILKTKQEIELMKQAGQLVAACHQEIAKLVQPGITTFEIEDLVDTMITKHGGKPHTKGYNGYKYATCASVNDVIAHGFPSRTPLREGDIVTIDIVAELDGWLGDSAWCYAVGPISDEARRLMEVTKQCLDLGIAQAFAGNRLGDITHAVQSHAERNGFSVVRDLLAHGIGRDMHEEPNYAHVGPPGKGVRLKEGMVFTIEPMLNAGTHHMYIEADGWTARTADGRLSAQYEHTIAITEDGPLVLTDQATVG</sequence>
<comment type="subunit">
    <text evidence="6">Monomer.</text>
</comment>
<evidence type="ECO:0000256" key="6">
    <source>
        <dbReference type="HAMAP-Rule" id="MF_01974"/>
    </source>
</evidence>
<dbReference type="RefSeq" id="WP_036693540.1">
    <property type="nucleotide sequence ID" value="NZ_JNVM01000063.1"/>
</dbReference>
<feature type="binding site" evidence="6">
    <location>
        <position position="175"/>
    </location>
    <ligand>
        <name>substrate</name>
    </ligand>
</feature>
<protein>
    <recommendedName>
        <fullName evidence="6 7">Methionine aminopeptidase</fullName>
        <shortName evidence="6">MAP</shortName>
        <shortName evidence="6">MetAP</shortName>
        <ecNumber evidence="6 7">3.4.11.18</ecNumber>
    </recommendedName>
    <alternativeName>
        <fullName evidence="6">Peptidase M</fullName>
    </alternativeName>
</protein>
<evidence type="ECO:0000256" key="3">
    <source>
        <dbReference type="ARBA" id="ARBA00022670"/>
    </source>
</evidence>
<comment type="cofactor">
    <cofactor evidence="6">
        <name>Co(2+)</name>
        <dbReference type="ChEBI" id="CHEBI:48828"/>
    </cofactor>
    <cofactor evidence="6">
        <name>Zn(2+)</name>
        <dbReference type="ChEBI" id="CHEBI:29105"/>
    </cofactor>
    <cofactor evidence="6">
        <name>Mn(2+)</name>
        <dbReference type="ChEBI" id="CHEBI:29035"/>
    </cofactor>
    <cofactor evidence="6">
        <name>Fe(2+)</name>
        <dbReference type="ChEBI" id="CHEBI:29033"/>
    </cofactor>
    <text evidence="6">Binds 2 divalent metal cations per subunit. Has a high-affinity and a low affinity metal-binding site. The true nature of the physiological cofactor is under debate. The enzyme is active with cobalt, zinc, manganese or divalent iron ions. Most likely, methionine aminopeptidases function as mononuclear Fe(2+)-metalloproteases under physiological conditions, and the catalytically relevant metal-binding site has been assigned to the histidine-containing high-affinity site.</text>
</comment>
<dbReference type="EMBL" id="JNVM01000063">
    <property type="protein sequence ID" value="KEQ21765.1"/>
    <property type="molecule type" value="Genomic_DNA"/>
</dbReference>
<dbReference type="GO" id="GO:0046872">
    <property type="term" value="F:metal ion binding"/>
    <property type="evidence" value="ECO:0007669"/>
    <property type="project" value="UniProtKB-UniRule"/>
</dbReference>
<evidence type="ECO:0000313" key="10">
    <source>
        <dbReference type="Proteomes" id="UP000028123"/>
    </source>
</evidence>
<dbReference type="InterPro" id="IPR001714">
    <property type="entry name" value="Pept_M24_MAP"/>
</dbReference>
<dbReference type="GO" id="GO:0070006">
    <property type="term" value="F:metalloaminopeptidase activity"/>
    <property type="evidence" value="ECO:0007669"/>
    <property type="project" value="UniProtKB-UniRule"/>
</dbReference>
<dbReference type="AlphaFoldDB" id="A0A081NTJ2"/>
<dbReference type="SUPFAM" id="SSF55920">
    <property type="entry name" value="Creatinase/aminopeptidase"/>
    <property type="match status" value="1"/>
</dbReference>
<feature type="binding site" evidence="6">
    <location>
        <position position="105"/>
    </location>
    <ligand>
        <name>a divalent metal cation</name>
        <dbReference type="ChEBI" id="CHEBI:60240"/>
        <label>1</label>
    </ligand>
</feature>
<dbReference type="PRINTS" id="PR00599">
    <property type="entry name" value="MAPEPTIDASE"/>
</dbReference>
<keyword evidence="3 6" id="KW-0645">Protease</keyword>
<evidence type="ECO:0000256" key="2">
    <source>
        <dbReference type="ARBA" id="ARBA00022438"/>
    </source>
</evidence>
<gene>
    <name evidence="6" type="primary">map</name>
    <name evidence="9" type="ORF">ET33_33750</name>
</gene>